<dbReference type="InterPro" id="IPR034113">
    <property type="entry name" value="SCP_GAPR1-like"/>
</dbReference>
<dbReference type="InterPro" id="IPR035940">
    <property type="entry name" value="CAP_sf"/>
</dbReference>
<dbReference type="InterPro" id="IPR014044">
    <property type="entry name" value="CAP_dom"/>
</dbReference>
<evidence type="ECO:0000313" key="2">
    <source>
        <dbReference type="EMBL" id="MBD2319999.1"/>
    </source>
</evidence>
<dbReference type="PANTHER" id="PTHR10334">
    <property type="entry name" value="CYSTEINE-RICH SECRETORY PROTEIN-RELATED"/>
    <property type="match status" value="1"/>
</dbReference>
<dbReference type="Pfam" id="PF00188">
    <property type="entry name" value="CAP"/>
    <property type="match status" value="1"/>
</dbReference>
<dbReference type="Proteomes" id="UP000618445">
    <property type="component" value="Unassembled WGS sequence"/>
</dbReference>
<comment type="caution">
    <text evidence="2">The sequence shown here is derived from an EMBL/GenBank/DDBJ whole genome shotgun (WGS) entry which is preliminary data.</text>
</comment>
<dbReference type="SMART" id="SM00198">
    <property type="entry name" value="SCP"/>
    <property type="match status" value="1"/>
</dbReference>
<dbReference type="PRINTS" id="PR00837">
    <property type="entry name" value="V5TPXLIKE"/>
</dbReference>
<proteinExistence type="predicted"/>
<feature type="domain" description="SCP" evidence="1">
    <location>
        <begin position="172"/>
        <end position="320"/>
    </location>
</feature>
<gene>
    <name evidence="2" type="ORF">H6G05_24590</name>
</gene>
<evidence type="ECO:0000313" key="3">
    <source>
        <dbReference type="Proteomes" id="UP000618445"/>
    </source>
</evidence>
<evidence type="ECO:0000259" key="1">
    <source>
        <dbReference type="SMART" id="SM00198"/>
    </source>
</evidence>
<dbReference type="SUPFAM" id="SSF55797">
    <property type="entry name" value="PR-1-like"/>
    <property type="match status" value="1"/>
</dbReference>
<dbReference type="PROSITE" id="PS01010">
    <property type="entry name" value="CRISP_2"/>
    <property type="match status" value="1"/>
</dbReference>
<accession>A0ABR8CH17</accession>
<protein>
    <recommendedName>
        <fullName evidence="1">SCP domain-containing protein</fullName>
    </recommendedName>
</protein>
<dbReference type="InterPro" id="IPR001283">
    <property type="entry name" value="CRISP-related"/>
</dbReference>
<dbReference type="PROSITE" id="PS01009">
    <property type="entry name" value="CRISP_1"/>
    <property type="match status" value="1"/>
</dbReference>
<dbReference type="Gene3D" id="3.40.33.10">
    <property type="entry name" value="CAP"/>
    <property type="match status" value="1"/>
</dbReference>
<dbReference type="CDD" id="cd05382">
    <property type="entry name" value="CAP_GAPR1-like"/>
    <property type="match status" value="1"/>
</dbReference>
<dbReference type="EMBL" id="JACJQY010000080">
    <property type="protein sequence ID" value="MBD2319999.1"/>
    <property type="molecule type" value="Genomic_DNA"/>
</dbReference>
<keyword evidence="3" id="KW-1185">Reference proteome</keyword>
<dbReference type="InterPro" id="IPR018244">
    <property type="entry name" value="Allrgn_V5/Tpx1_CS"/>
</dbReference>
<reference evidence="2 3" key="1">
    <citation type="journal article" date="2020" name="ISME J.">
        <title>Comparative genomics reveals insights into cyanobacterial evolution and habitat adaptation.</title>
        <authorList>
            <person name="Chen M.Y."/>
            <person name="Teng W.K."/>
            <person name="Zhao L."/>
            <person name="Hu C.X."/>
            <person name="Zhou Y.K."/>
            <person name="Han B.P."/>
            <person name="Song L.R."/>
            <person name="Shu W.S."/>
        </authorList>
    </citation>
    <scope>NUCLEOTIDE SEQUENCE [LARGE SCALE GENOMIC DNA]</scope>
    <source>
        <strain evidence="2 3">FACHB-1050</strain>
    </source>
</reference>
<organism evidence="2 3">
    <name type="scientific">Phormidium tenue FACHB-1050</name>
    <dbReference type="NCBI Taxonomy" id="2692857"/>
    <lineage>
        <taxon>Bacteria</taxon>
        <taxon>Bacillati</taxon>
        <taxon>Cyanobacteriota</taxon>
        <taxon>Cyanophyceae</taxon>
        <taxon>Oscillatoriophycideae</taxon>
        <taxon>Oscillatoriales</taxon>
        <taxon>Oscillatoriaceae</taxon>
        <taxon>Phormidium</taxon>
    </lineage>
</organism>
<name>A0ABR8CH17_9CYAN</name>
<sequence>MGWRQGGESRSCGDRKGLTIINRNGLTVVNINSKSSVNLDVPEIAKATKIKKLLVAQASDEITILPCFQRTIIQTLNSEIGITIDVIEGDIQVKSTRIPEEQIIKKGERYAYPQNTISTLDLDAINQKPEVKDFLDPASWSPPNVPSNIAKEIAEQLSVIQAPPPENTVDSTFIKTILSKHNYYRSIHRSPDLVIDRALNAKAQAWAERIASSGELAHSNQDQRSGSGENIYVSYTTENSIAPDTLANSTMQNWYDNEVSQYNYDSPGFSQSTGHFTQVVWKSTTQLGCGTAKGNKTLGDQTYNAFYVVCNYAPAGNVSSQFPTNVLKP</sequence>